<proteinExistence type="predicted"/>
<dbReference type="EMBL" id="QFPW01000002">
    <property type="protein sequence ID" value="PZQ51388.1"/>
    <property type="molecule type" value="Genomic_DNA"/>
</dbReference>
<sequence length="254" mass="26794">MLETATALLLGHVLGDFTLQSRAMVAGKGRPLVLLGHVAVVVLATWAALGFAPVPGPILLVALGHFVTDLLKHHYSERQRARNAHAGFAAFAADQAAHLVVIWLAASLWPGAWAAGIWADPALIDRLPGLARLPEAMALIAGLIGTVWAGGYAVSALMTGLKLPVDPEEDASLPRGGQLIGRLERLMILMLLLANQPDGIGLLIAAKSILRFSEVSASDRRASEYVIIGTLASFAWAISIAFGTHALLLALRHP</sequence>
<evidence type="ECO:0000313" key="3">
    <source>
        <dbReference type="Proteomes" id="UP000249185"/>
    </source>
</evidence>
<feature type="transmembrane region" description="Helical" evidence="1">
    <location>
        <begin position="32"/>
        <end position="52"/>
    </location>
</feature>
<keyword evidence="1" id="KW-1133">Transmembrane helix</keyword>
<dbReference type="Proteomes" id="UP000249185">
    <property type="component" value="Unassembled WGS sequence"/>
</dbReference>
<feature type="transmembrane region" description="Helical" evidence="1">
    <location>
        <begin position="226"/>
        <end position="251"/>
    </location>
</feature>
<evidence type="ECO:0000313" key="2">
    <source>
        <dbReference type="EMBL" id="PZQ51388.1"/>
    </source>
</evidence>
<reference evidence="2 3" key="1">
    <citation type="submission" date="2017-08" db="EMBL/GenBank/DDBJ databases">
        <title>Infants hospitalized years apart are colonized by the same room-sourced microbial strains.</title>
        <authorList>
            <person name="Brooks B."/>
            <person name="Olm M.R."/>
            <person name="Firek B.A."/>
            <person name="Baker R."/>
            <person name="Thomas B.C."/>
            <person name="Morowitz M.J."/>
            <person name="Banfield J.F."/>
        </authorList>
    </citation>
    <scope>NUCLEOTIDE SEQUENCE [LARGE SCALE GENOMIC DNA]</scope>
    <source>
        <strain evidence="2">S2_005_002_R2_34</strain>
    </source>
</reference>
<evidence type="ECO:0000256" key="1">
    <source>
        <dbReference type="SAM" id="Phobius"/>
    </source>
</evidence>
<keyword evidence="1" id="KW-0812">Transmembrane</keyword>
<gene>
    <name evidence="2" type="ORF">DI556_04255</name>
</gene>
<feature type="transmembrane region" description="Helical" evidence="1">
    <location>
        <begin position="186"/>
        <end position="206"/>
    </location>
</feature>
<dbReference type="InterPro" id="IPR021737">
    <property type="entry name" value="Phage_phiKZ_Orf197"/>
</dbReference>
<protein>
    <submittedName>
        <fullName evidence="2">DUF3307 domain-containing protein</fullName>
    </submittedName>
</protein>
<name>A0A2W5NG02_RHOSU</name>
<organism evidence="2 3">
    <name type="scientific">Rhodovulum sulfidophilum</name>
    <name type="common">Rhodobacter sulfidophilus</name>
    <dbReference type="NCBI Taxonomy" id="35806"/>
    <lineage>
        <taxon>Bacteria</taxon>
        <taxon>Pseudomonadati</taxon>
        <taxon>Pseudomonadota</taxon>
        <taxon>Alphaproteobacteria</taxon>
        <taxon>Rhodobacterales</taxon>
        <taxon>Paracoccaceae</taxon>
        <taxon>Rhodovulum</taxon>
    </lineage>
</organism>
<dbReference type="Pfam" id="PF11750">
    <property type="entry name" value="DUF3307"/>
    <property type="match status" value="1"/>
</dbReference>
<keyword evidence="1" id="KW-0472">Membrane</keyword>
<dbReference type="AlphaFoldDB" id="A0A2W5NG02"/>
<comment type="caution">
    <text evidence="2">The sequence shown here is derived from an EMBL/GenBank/DDBJ whole genome shotgun (WGS) entry which is preliminary data.</text>
</comment>
<feature type="transmembrane region" description="Helical" evidence="1">
    <location>
        <begin position="96"/>
        <end position="119"/>
    </location>
</feature>
<accession>A0A2W5NG02</accession>
<feature type="transmembrane region" description="Helical" evidence="1">
    <location>
        <begin position="139"/>
        <end position="165"/>
    </location>
</feature>